<dbReference type="AlphaFoldDB" id="A0A1G8VKL2"/>
<dbReference type="Proteomes" id="UP000199580">
    <property type="component" value="Unassembled WGS sequence"/>
</dbReference>
<evidence type="ECO:0000256" key="1">
    <source>
        <dbReference type="SAM" id="MobiDB-lite"/>
    </source>
</evidence>
<proteinExistence type="predicted"/>
<reference evidence="2 3" key="1">
    <citation type="submission" date="2016-10" db="EMBL/GenBank/DDBJ databases">
        <authorList>
            <person name="de Groot N.N."/>
        </authorList>
    </citation>
    <scope>NUCLEOTIDE SEQUENCE [LARGE SCALE GENOMIC DNA]</scope>
    <source>
        <strain evidence="2 3">CGMCC 1.10076</strain>
    </source>
</reference>
<evidence type="ECO:0000313" key="3">
    <source>
        <dbReference type="Proteomes" id="UP000199580"/>
    </source>
</evidence>
<evidence type="ECO:0000313" key="2">
    <source>
        <dbReference type="EMBL" id="SDJ66618.1"/>
    </source>
</evidence>
<gene>
    <name evidence="2" type="ORF">SAMN04487935_1413</name>
</gene>
<organism evidence="2 3">
    <name type="scientific">Flavobacterium noncentrifugens</name>
    <dbReference type="NCBI Taxonomy" id="1128970"/>
    <lineage>
        <taxon>Bacteria</taxon>
        <taxon>Pseudomonadati</taxon>
        <taxon>Bacteroidota</taxon>
        <taxon>Flavobacteriia</taxon>
        <taxon>Flavobacteriales</taxon>
        <taxon>Flavobacteriaceae</taxon>
        <taxon>Flavobacterium</taxon>
    </lineage>
</organism>
<name>A0A1G8VKL2_9FLAO</name>
<sequence>MAKSQDAKKTVKKEPLKTAKEKKEEKRDKKNAPKRD</sequence>
<dbReference type="STRING" id="1128970.SAMN04487935_1413"/>
<dbReference type="EMBL" id="FNEZ01000002">
    <property type="protein sequence ID" value="SDJ66618.1"/>
    <property type="molecule type" value="Genomic_DNA"/>
</dbReference>
<protein>
    <submittedName>
        <fullName evidence="2">Uncharacterized protein</fullName>
    </submittedName>
</protein>
<keyword evidence="3" id="KW-1185">Reference proteome</keyword>
<feature type="region of interest" description="Disordered" evidence="1">
    <location>
        <begin position="1"/>
        <end position="36"/>
    </location>
</feature>
<accession>A0A1G8VKL2</accession>